<protein>
    <submittedName>
        <fullName evidence="6">LysR family transcriptional regulator</fullName>
    </submittedName>
</protein>
<feature type="domain" description="HTH lysR-type" evidence="5">
    <location>
        <begin position="1"/>
        <end position="53"/>
    </location>
</feature>
<dbReference type="InterPro" id="IPR036388">
    <property type="entry name" value="WH-like_DNA-bd_sf"/>
</dbReference>
<dbReference type="InterPro" id="IPR036390">
    <property type="entry name" value="WH_DNA-bd_sf"/>
</dbReference>
<evidence type="ECO:0000313" key="6">
    <source>
        <dbReference type="EMBL" id="MDW5598397.1"/>
    </source>
</evidence>
<name>A0ABU4HYJ3_9ACTN</name>
<proteinExistence type="inferred from homology"/>
<accession>A0ABU4HYJ3</accession>
<dbReference type="PROSITE" id="PS50931">
    <property type="entry name" value="HTH_LYSR"/>
    <property type="match status" value="1"/>
</dbReference>
<comment type="caution">
    <text evidence="6">The sequence shown here is derived from an EMBL/GenBank/DDBJ whole genome shotgun (WGS) entry which is preliminary data.</text>
</comment>
<dbReference type="InterPro" id="IPR005119">
    <property type="entry name" value="LysR_subst-bd"/>
</dbReference>
<evidence type="ECO:0000256" key="2">
    <source>
        <dbReference type="ARBA" id="ARBA00023015"/>
    </source>
</evidence>
<evidence type="ECO:0000256" key="1">
    <source>
        <dbReference type="ARBA" id="ARBA00009437"/>
    </source>
</evidence>
<dbReference type="PANTHER" id="PTHR30126">
    <property type="entry name" value="HTH-TYPE TRANSCRIPTIONAL REGULATOR"/>
    <property type="match status" value="1"/>
</dbReference>
<dbReference type="PANTHER" id="PTHR30126:SF39">
    <property type="entry name" value="HTH-TYPE TRANSCRIPTIONAL REGULATOR CYSL"/>
    <property type="match status" value="1"/>
</dbReference>
<keyword evidence="3" id="KW-0238">DNA-binding</keyword>
<keyword evidence="2" id="KW-0805">Transcription regulation</keyword>
<evidence type="ECO:0000259" key="5">
    <source>
        <dbReference type="PROSITE" id="PS50931"/>
    </source>
</evidence>
<dbReference type="RefSeq" id="WP_318600925.1">
    <property type="nucleotide sequence ID" value="NZ_JAWSTH010000139.1"/>
</dbReference>
<dbReference type="Pfam" id="PF03466">
    <property type="entry name" value="LysR_substrate"/>
    <property type="match status" value="1"/>
</dbReference>
<sequence length="292" mass="30613">MRIFLAVYRSGSVTAAAAQLHLSQPAVSKQLRALELESGRPLFVRGPRGVVPTQEADRLAREVGPHLDALEGATARLVGRGTDATVHVGGPADLLSIAVAPALAAAPGAPRLRLHTGVADEVLDRLAADELDIAVAARPLRRPGVRQEPLFTETLVLVGNPAWAARLPAATLDAAPLAALADVPLVAFDEELPLLRRYWREVFGASLDAGAAVTLPDFRGVVRTVSAGAGVSVVPRYVAAGAIGRGELVELHAPSRRPRNPIALAFRPPALGRPGVEMVRALLRAAAAGWDR</sequence>
<dbReference type="EMBL" id="JAWSTH010000139">
    <property type="protein sequence ID" value="MDW5598397.1"/>
    <property type="molecule type" value="Genomic_DNA"/>
</dbReference>
<organism evidence="6 7">
    <name type="scientific">Conexibacter stalactiti</name>
    <dbReference type="NCBI Taxonomy" id="1940611"/>
    <lineage>
        <taxon>Bacteria</taxon>
        <taxon>Bacillati</taxon>
        <taxon>Actinomycetota</taxon>
        <taxon>Thermoleophilia</taxon>
        <taxon>Solirubrobacterales</taxon>
        <taxon>Conexibacteraceae</taxon>
        <taxon>Conexibacter</taxon>
    </lineage>
</organism>
<keyword evidence="7" id="KW-1185">Reference proteome</keyword>
<dbReference type="SUPFAM" id="SSF53850">
    <property type="entry name" value="Periplasmic binding protein-like II"/>
    <property type="match status" value="1"/>
</dbReference>
<reference evidence="7" key="1">
    <citation type="submission" date="2023-07" db="EMBL/GenBank/DDBJ databases">
        <title>Conexibacter stalactiti sp. nov., isolated from stalactites in a lava cave and emended description of the genus Conexibacter.</title>
        <authorList>
            <person name="Lee S.D."/>
        </authorList>
    </citation>
    <scope>NUCLEOTIDE SEQUENCE [LARGE SCALE GENOMIC DNA]</scope>
    <source>
        <strain evidence="7">KCTC 39840</strain>
    </source>
</reference>
<keyword evidence="4" id="KW-0804">Transcription</keyword>
<dbReference type="Proteomes" id="UP001284601">
    <property type="component" value="Unassembled WGS sequence"/>
</dbReference>
<dbReference type="CDD" id="cd05466">
    <property type="entry name" value="PBP2_LTTR_substrate"/>
    <property type="match status" value="1"/>
</dbReference>
<dbReference type="PRINTS" id="PR00039">
    <property type="entry name" value="HTHLYSR"/>
</dbReference>
<evidence type="ECO:0000256" key="3">
    <source>
        <dbReference type="ARBA" id="ARBA00023125"/>
    </source>
</evidence>
<evidence type="ECO:0000256" key="4">
    <source>
        <dbReference type="ARBA" id="ARBA00023163"/>
    </source>
</evidence>
<comment type="similarity">
    <text evidence="1">Belongs to the LysR transcriptional regulatory family.</text>
</comment>
<dbReference type="Gene3D" id="1.10.10.10">
    <property type="entry name" value="Winged helix-like DNA-binding domain superfamily/Winged helix DNA-binding domain"/>
    <property type="match status" value="1"/>
</dbReference>
<evidence type="ECO:0000313" key="7">
    <source>
        <dbReference type="Proteomes" id="UP001284601"/>
    </source>
</evidence>
<dbReference type="Pfam" id="PF00126">
    <property type="entry name" value="HTH_1"/>
    <property type="match status" value="1"/>
</dbReference>
<dbReference type="SUPFAM" id="SSF46785">
    <property type="entry name" value="Winged helix' DNA-binding domain"/>
    <property type="match status" value="1"/>
</dbReference>
<dbReference type="Gene3D" id="3.40.190.10">
    <property type="entry name" value="Periplasmic binding protein-like II"/>
    <property type="match status" value="2"/>
</dbReference>
<gene>
    <name evidence="6" type="ORF">R7226_28820</name>
</gene>
<dbReference type="InterPro" id="IPR000847">
    <property type="entry name" value="LysR_HTH_N"/>
</dbReference>